<evidence type="ECO:0000256" key="17">
    <source>
        <dbReference type="RuleBase" id="RU003404"/>
    </source>
</evidence>
<feature type="transmembrane region" description="Helical" evidence="17">
    <location>
        <begin position="380"/>
        <end position="404"/>
    </location>
</feature>
<dbReference type="GO" id="GO:0008137">
    <property type="term" value="F:NADH dehydrogenase (ubiquinone) activity"/>
    <property type="evidence" value="ECO:0007669"/>
    <property type="project" value="UniProtKB-EC"/>
</dbReference>
<keyword evidence="11 17" id="KW-1133">Transmembrane helix</keyword>
<gene>
    <name evidence="21" type="primary">ND5</name>
</gene>
<comment type="subcellular location">
    <subcellularLocation>
        <location evidence="2">Mitochondrion inner membrane</location>
        <topology evidence="2">Multi-pass membrane protein</topology>
    </subcellularLocation>
</comment>
<evidence type="ECO:0000256" key="13">
    <source>
        <dbReference type="ARBA" id="ARBA00023075"/>
    </source>
</evidence>
<evidence type="ECO:0000256" key="5">
    <source>
        <dbReference type="ARBA" id="ARBA00022448"/>
    </source>
</evidence>
<keyword evidence="14 17" id="KW-0496">Mitochondrion</keyword>
<keyword evidence="13 17" id="KW-0830">Ubiquinone</keyword>
<dbReference type="Pfam" id="PF00361">
    <property type="entry name" value="Proton_antipo_M"/>
    <property type="match status" value="1"/>
</dbReference>
<dbReference type="InterPro" id="IPR001750">
    <property type="entry name" value="ND/Mrp_TM"/>
</dbReference>
<evidence type="ECO:0000256" key="15">
    <source>
        <dbReference type="ARBA" id="ARBA00023136"/>
    </source>
</evidence>
<feature type="transmembrane region" description="Helical" evidence="17">
    <location>
        <begin position="114"/>
        <end position="132"/>
    </location>
</feature>
<keyword evidence="7 17" id="KW-0812">Transmembrane</keyword>
<keyword evidence="6" id="KW-0679">Respiratory chain</keyword>
<evidence type="ECO:0000256" key="1">
    <source>
        <dbReference type="ARBA" id="ARBA00003257"/>
    </source>
</evidence>
<comment type="catalytic activity">
    <reaction evidence="16 17">
        <text>a ubiquinone + NADH + 5 H(+)(in) = a ubiquinol + NAD(+) + 4 H(+)(out)</text>
        <dbReference type="Rhea" id="RHEA:29091"/>
        <dbReference type="Rhea" id="RHEA-COMP:9565"/>
        <dbReference type="Rhea" id="RHEA-COMP:9566"/>
        <dbReference type="ChEBI" id="CHEBI:15378"/>
        <dbReference type="ChEBI" id="CHEBI:16389"/>
        <dbReference type="ChEBI" id="CHEBI:17976"/>
        <dbReference type="ChEBI" id="CHEBI:57540"/>
        <dbReference type="ChEBI" id="CHEBI:57945"/>
        <dbReference type="EC" id="7.1.1.2"/>
    </reaction>
</comment>
<dbReference type="EC" id="7.1.1.2" evidence="3 17"/>
<feature type="transmembrane region" description="Helical" evidence="17">
    <location>
        <begin position="551"/>
        <end position="568"/>
    </location>
</feature>
<dbReference type="GO" id="GO:0015990">
    <property type="term" value="P:electron transport coupled proton transport"/>
    <property type="evidence" value="ECO:0007669"/>
    <property type="project" value="TreeGrafter"/>
</dbReference>
<dbReference type="PANTHER" id="PTHR42829">
    <property type="entry name" value="NADH-UBIQUINONE OXIDOREDUCTASE CHAIN 5"/>
    <property type="match status" value="1"/>
</dbReference>
<accession>U3KTN7</accession>
<feature type="transmembrane region" description="Helical" evidence="17">
    <location>
        <begin position="496"/>
        <end position="517"/>
    </location>
</feature>
<feature type="transmembrane region" description="Helical" evidence="17">
    <location>
        <begin position="456"/>
        <end position="475"/>
    </location>
</feature>
<feature type="transmembrane region" description="Helical" evidence="17">
    <location>
        <begin position="250"/>
        <end position="267"/>
    </location>
</feature>
<comment type="similarity">
    <text evidence="17">Belongs to the complex I subunit 5 family.</text>
</comment>
<sequence>MLFIGYICFLGMMMMEVMAFFFVVLGMKLFLSGENYYYEWMLMNLGSLNLSVVLIFDYISCIFLGLVLFISGMVIYYSSDYMEGDKSMVRFIGVVMLFVLSMGLMILSPNMVSILLGWDGLGLVSYVLVIYYDNEKSSASGMLTVMSNRVGDVLLLLCISWMFNFGSWNFIFYLECMQGDSMMNFLSWLVFLGAITKSAQIPFSAWLPAAMAAPTPVSALVHSSTLVTAGVYLMIRFFPLYSSEEVRSVMMFLSLLTMLMSSFVANYEVDLKKVIALSTLSQLGLMILCLSLGMTVFSFFHLLTHALFKSMLFLCAGVVIHGVFGYQDVRKMGGLLEFLPTTVICMGLSSLALGGFPFLAGFYSKDLILECSEMMMLNMVVFFFFLFSVGLTMMYSFRVIYYSVMGESKLSILVNISEGKCMSKSMLVLSGGSVFGGAVLGWMLLPDLQEIVIPTWMKYLVLGMVFLGGLMGYYLGFCKKELTLSLLGMFFGKMWFMSWASGYGMSFYSLFFGNSIYQDMDVGWGEFLGVKMISSEVSEKSTVIQWSQMNLLYLHMFLFFVLMAGLVVL</sequence>
<feature type="transmembrane region" description="Helical" evidence="17">
    <location>
        <begin position="7"/>
        <end position="31"/>
    </location>
</feature>
<proteinExistence type="inferred from homology"/>
<feature type="transmembrane region" description="Helical" evidence="17">
    <location>
        <begin position="274"/>
        <end position="300"/>
    </location>
</feature>
<keyword evidence="5 17" id="KW-0813">Transport</keyword>
<dbReference type="InterPro" id="IPR010934">
    <property type="entry name" value="NADH_DH_su5_C"/>
</dbReference>
<feature type="transmembrane region" description="Helical" evidence="17">
    <location>
        <begin position="185"/>
        <end position="207"/>
    </location>
</feature>
<comment type="function">
    <text evidence="1">Core subunit of the mitochondrial membrane respiratory chain NADH dehydrogenase (Complex I) that is believed to belong to the minimal assembly required for catalysis. Complex I functions in the transfer of electrons from NADH to the respiratory chain. The immediate electron acceptor for the enzyme is believed to be ubiquinone.</text>
</comment>
<feature type="transmembrane region" description="Helical" evidence="17">
    <location>
        <begin position="306"/>
        <end position="326"/>
    </location>
</feature>
<evidence type="ECO:0000256" key="10">
    <source>
        <dbReference type="ARBA" id="ARBA00022982"/>
    </source>
</evidence>
<feature type="domain" description="NADH-Ubiquinone oxidoreductase (complex I) chain 5 N-terminal" evidence="19">
    <location>
        <begin position="43"/>
        <end position="91"/>
    </location>
</feature>
<keyword evidence="8" id="KW-0999">Mitochondrion inner membrane</keyword>
<dbReference type="GO" id="GO:0003954">
    <property type="term" value="F:NADH dehydrogenase activity"/>
    <property type="evidence" value="ECO:0007669"/>
    <property type="project" value="TreeGrafter"/>
</dbReference>
<dbReference type="GO" id="GO:0042773">
    <property type="term" value="P:ATP synthesis coupled electron transport"/>
    <property type="evidence" value="ECO:0007669"/>
    <property type="project" value="InterPro"/>
</dbReference>
<evidence type="ECO:0000256" key="6">
    <source>
        <dbReference type="ARBA" id="ARBA00022660"/>
    </source>
</evidence>
<evidence type="ECO:0000256" key="2">
    <source>
        <dbReference type="ARBA" id="ARBA00004448"/>
    </source>
</evidence>
<feature type="transmembrane region" description="Helical" evidence="17">
    <location>
        <begin position="338"/>
        <end position="360"/>
    </location>
</feature>
<dbReference type="EMBL" id="JN990601">
    <property type="protein sequence ID" value="AEV44880.1"/>
    <property type="molecule type" value="Genomic_DNA"/>
</dbReference>
<geneLocation type="mitochondrion" evidence="21"/>
<dbReference type="GeneID" id="17427386"/>
<dbReference type="InterPro" id="IPR003945">
    <property type="entry name" value="NU5C-like"/>
</dbReference>
<reference evidence="21" key="1">
    <citation type="submission" date="2011-11" db="EMBL/GenBank/DDBJ databases">
        <authorList>
            <person name="Chen W.-J."/>
            <person name="Luan Y.-X."/>
        </authorList>
    </citation>
    <scope>NUCLEOTIDE SEQUENCE</scope>
</reference>
<feature type="transmembrane region" description="Helical" evidence="17">
    <location>
        <begin position="89"/>
        <end position="108"/>
    </location>
</feature>
<feature type="transmembrane region" description="Helical" evidence="17">
    <location>
        <begin position="219"/>
        <end position="238"/>
    </location>
</feature>
<dbReference type="RefSeq" id="YP_008757615.1">
    <property type="nucleotide sequence ID" value="NC_022675.1"/>
</dbReference>
<keyword evidence="15 17" id="KW-0472">Membrane</keyword>
<feature type="transmembrane region" description="Helical" evidence="17">
    <location>
        <begin position="51"/>
        <end position="77"/>
    </location>
</feature>
<evidence type="ECO:0000256" key="12">
    <source>
        <dbReference type="ARBA" id="ARBA00023027"/>
    </source>
</evidence>
<keyword evidence="10" id="KW-0249">Electron transport</keyword>
<evidence type="ECO:0000256" key="9">
    <source>
        <dbReference type="ARBA" id="ARBA00022967"/>
    </source>
</evidence>
<evidence type="ECO:0000256" key="14">
    <source>
        <dbReference type="ARBA" id="ARBA00023128"/>
    </source>
</evidence>
<dbReference type="InterPro" id="IPR001516">
    <property type="entry name" value="Proton_antipo_N"/>
</dbReference>
<dbReference type="PANTHER" id="PTHR42829:SF2">
    <property type="entry name" value="NADH-UBIQUINONE OXIDOREDUCTASE CHAIN 5"/>
    <property type="match status" value="1"/>
</dbReference>
<dbReference type="CTD" id="4540"/>
<evidence type="ECO:0000259" key="19">
    <source>
        <dbReference type="Pfam" id="PF00662"/>
    </source>
</evidence>
<evidence type="ECO:0000256" key="11">
    <source>
        <dbReference type="ARBA" id="ARBA00022989"/>
    </source>
</evidence>
<name>U3KTN7_9HEXA</name>
<dbReference type="GO" id="GO:0005743">
    <property type="term" value="C:mitochondrial inner membrane"/>
    <property type="evidence" value="ECO:0007669"/>
    <property type="project" value="UniProtKB-SubCell"/>
</dbReference>
<evidence type="ECO:0000256" key="4">
    <source>
        <dbReference type="ARBA" id="ARBA00021096"/>
    </source>
</evidence>
<evidence type="ECO:0000256" key="8">
    <source>
        <dbReference type="ARBA" id="ARBA00022792"/>
    </source>
</evidence>
<evidence type="ECO:0000256" key="16">
    <source>
        <dbReference type="ARBA" id="ARBA00049551"/>
    </source>
</evidence>
<evidence type="ECO:0000256" key="7">
    <source>
        <dbReference type="ARBA" id="ARBA00022692"/>
    </source>
</evidence>
<keyword evidence="12 17" id="KW-0520">NAD</keyword>
<evidence type="ECO:0000259" key="20">
    <source>
        <dbReference type="Pfam" id="PF06455"/>
    </source>
</evidence>
<keyword evidence="9" id="KW-1278">Translocase</keyword>
<dbReference type="Pfam" id="PF06455">
    <property type="entry name" value="NADH5_C"/>
    <property type="match status" value="1"/>
</dbReference>
<organism evidence="21">
    <name type="scientific">Lepidocampa weberi</name>
    <dbReference type="NCBI Taxonomy" id="165470"/>
    <lineage>
        <taxon>Eukaryota</taxon>
        <taxon>Metazoa</taxon>
        <taxon>Ecdysozoa</taxon>
        <taxon>Arthropoda</taxon>
        <taxon>Hexapoda</taxon>
        <taxon>Diplura</taxon>
        <taxon>Rhabdura</taxon>
        <taxon>Campodeoidea</taxon>
        <taxon>Campodeidae</taxon>
        <taxon>Lepidocampa</taxon>
    </lineage>
</organism>
<feature type="domain" description="NADH:quinone oxidoreductase/Mrp antiporter transmembrane" evidence="18">
    <location>
        <begin position="108"/>
        <end position="388"/>
    </location>
</feature>
<dbReference type="PRINTS" id="PR01434">
    <property type="entry name" value="NADHDHGNASE5"/>
</dbReference>
<reference evidence="21" key="2">
    <citation type="journal article" date="2014" name="Genome Biol. Evol.">
        <title>Comparative analysis of mitochondrial genomes in diplura (hexapoda, arthropoda): taxon sampling is crucial for phylogenetic inferences.</title>
        <authorList>
            <person name="Chen W.J."/>
            <person name="Koch M."/>
            <person name="Mallatt J.M."/>
            <person name="Luan Y.X."/>
        </authorList>
    </citation>
    <scope>NUCLEOTIDE SEQUENCE</scope>
</reference>
<dbReference type="Pfam" id="PF00662">
    <property type="entry name" value="Proton_antipo_N"/>
    <property type="match status" value="1"/>
</dbReference>
<feature type="transmembrane region" description="Helical" evidence="17">
    <location>
        <begin position="153"/>
        <end position="173"/>
    </location>
</feature>
<evidence type="ECO:0000256" key="3">
    <source>
        <dbReference type="ARBA" id="ARBA00012944"/>
    </source>
</evidence>
<comment type="function">
    <text evidence="17">Core subunit of the mitochondrial membrane respiratory chain NADH dehydrogenase (Complex I) which catalyzes electron transfer from NADH through the respiratory chain, using ubiquinone as an electron acceptor. Essential for the catalytic activity and assembly of complex I.</text>
</comment>
<feature type="transmembrane region" description="Helical" evidence="17">
    <location>
        <begin position="425"/>
        <end position="444"/>
    </location>
</feature>
<dbReference type="AlphaFoldDB" id="U3KTN7"/>
<evidence type="ECO:0000313" key="21">
    <source>
        <dbReference type="EMBL" id="AEV44880.1"/>
    </source>
</evidence>
<evidence type="ECO:0000259" key="18">
    <source>
        <dbReference type="Pfam" id="PF00361"/>
    </source>
</evidence>
<feature type="domain" description="NADH dehydrogenase subunit 5 C-terminal" evidence="20">
    <location>
        <begin position="395"/>
        <end position="567"/>
    </location>
</feature>
<protein>
    <recommendedName>
        <fullName evidence="4 17">NADH-ubiquinone oxidoreductase chain 5</fullName>
        <ecNumber evidence="3 17">7.1.1.2</ecNumber>
    </recommendedName>
</protein>